<dbReference type="SUPFAM" id="SSF54637">
    <property type="entry name" value="Thioesterase/thiol ester dehydrase-isomerase"/>
    <property type="match status" value="2"/>
</dbReference>
<evidence type="ECO:0008006" key="6">
    <source>
        <dbReference type="Google" id="ProtNLM"/>
    </source>
</evidence>
<evidence type="ECO:0000259" key="2">
    <source>
        <dbReference type="Pfam" id="PF13622"/>
    </source>
</evidence>
<evidence type="ECO:0000313" key="4">
    <source>
        <dbReference type="EMBL" id="GGM80673.1"/>
    </source>
</evidence>
<reference evidence="4" key="2">
    <citation type="submission" date="2020-09" db="EMBL/GenBank/DDBJ databases">
        <authorList>
            <person name="Sun Q."/>
            <person name="Ohkuma M."/>
        </authorList>
    </citation>
    <scope>NUCLEOTIDE SEQUENCE</scope>
    <source>
        <strain evidence="4">JCM 19831</strain>
    </source>
</reference>
<comment type="caution">
    <text evidence="4">The sequence shown here is derived from an EMBL/GenBank/DDBJ whole genome shotgun (WGS) entry which is preliminary data.</text>
</comment>
<dbReference type="InterPro" id="IPR042171">
    <property type="entry name" value="Acyl-CoA_hotdog"/>
</dbReference>
<proteinExistence type="predicted"/>
<organism evidence="4 5">
    <name type="scientific">Dactylosporangium sucinum</name>
    <dbReference type="NCBI Taxonomy" id="1424081"/>
    <lineage>
        <taxon>Bacteria</taxon>
        <taxon>Bacillati</taxon>
        <taxon>Actinomycetota</taxon>
        <taxon>Actinomycetes</taxon>
        <taxon>Micromonosporales</taxon>
        <taxon>Micromonosporaceae</taxon>
        <taxon>Dactylosporangium</taxon>
    </lineage>
</organism>
<dbReference type="InterPro" id="IPR052389">
    <property type="entry name" value="Sec_Metab_Biosynth-Assoc"/>
</dbReference>
<dbReference type="Pfam" id="PF13622">
    <property type="entry name" value="4HBT_3"/>
    <property type="match status" value="1"/>
</dbReference>
<sequence length="258" mass="28107">MAGFAEATTIRDGEVDLDPQWTVGPRPHGGYLLAVLARAAGSEQHPDPLSASAVYLSPPDVGPAAVTVERLRDGRSASQVRARLTQKDRTCVEALFTLGHLTDGQREQRWVESPPPDVAPRHQLYRTPVRPPGSEVTVNMLDLVDQRVDWDGAGEHPGDLRGWLSLPEGEDWDPISLLYAADAFPPATFSLGSTGWVPTLELTAYIRGVPAPGPLRVRQRARLLSDSLVDQVCEIWDAEGRVVVQATQLAAYRIPGRS</sequence>
<dbReference type="PANTHER" id="PTHR38110:SF1">
    <property type="entry name" value="THIOESTERASE DOMAIN-CONTAINING PROTEIN"/>
    <property type="match status" value="1"/>
</dbReference>
<evidence type="ECO:0000313" key="5">
    <source>
        <dbReference type="Proteomes" id="UP000642070"/>
    </source>
</evidence>
<keyword evidence="5" id="KW-1185">Reference proteome</keyword>
<accession>A0A917X6Q7</accession>
<reference evidence="4" key="1">
    <citation type="journal article" date="2014" name="Int. J. Syst. Evol. Microbiol.">
        <title>Complete genome sequence of Corynebacterium casei LMG S-19264T (=DSM 44701T), isolated from a smear-ripened cheese.</title>
        <authorList>
            <consortium name="US DOE Joint Genome Institute (JGI-PGF)"/>
            <person name="Walter F."/>
            <person name="Albersmeier A."/>
            <person name="Kalinowski J."/>
            <person name="Ruckert C."/>
        </authorList>
    </citation>
    <scope>NUCLEOTIDE SEQUENCE</scope>
    <source>
        <strain evidence="4">JCM 19831</strain>
    </source>
</reference>
<dbReference type="AlphaFoldDB" id="A0A917X6Q7"/>
<dbReference type="PANTHER" id="PTHR38110">
    <property type="entry name" value="CHROMOSOME 23, WHOLE GENOME SHOTGUN SEQUENCE"/>
    <property type="match status" value="1"/>
</dbReference>
<evidence type="ECO:0000259" key="3">
    <source>
        <dbReference type="Pfam" id="PF20789"/>
    </source>
</evidence>
<dbReference type="Gene3D" id="2.40.160.210">
    <property type="entry name" value="Acyl-CoA thioesterase, double hotdog domain"/>
    <property type="match status" value="1"/>
</dbReference>
<name>A0A917X6Q7_9ACTN</name>
<feature type="domain" description="Acyl-CoA thioesterase-like C-terminal" evidence="3">
    <location>
        <begin position="138"/>
        <end position="251"/>
    </location>
</feature>
<gene>
    <name evidence="4" type="ORF">GCM10007977_097690</name>
</gene>
<dbReference type="InterPro" id="IPR049450">
    <property type="entry name" value="ACOT8-like_C"/>
</dbReference>
<dbReference type="RefSeq" id="WP_190256926.1">
    <property type="nucleotide sequence ID" value="NZ_BMPI01000084.1"/>
</dbReference>
<dbReference type="InterPro" id="IPR049449">
    <property type="entry name" value="TesB_ACOT8-like_N"/>
</dbReference>
<dbReference type="InterPro" id="IPR029069">
    <property type="entry name" value="HotDog_dom_sf"/>
</dbReference>
<dbReference type="Pfam" id="PF20789">
    <property type="entry name" value="4HBT_3C"/>
    <property type="match status" value="1"/>
</dbReference>
<dbReference type="Proteomes" id="UP000642070">
    <property type="component" value="Unassembled WGS sequence"/>
</dbReference>
<feature type="region of interest" description="Disordered" evidence="1">
    <location>
        <begin position="107"/>
        <end position="131"/>
    </location>
</feature>
<dbReference type="EMBL" id="BMPI01000084">
    <property type="protein sequence ID" value="GGM80673.1"/>
    <property type="molecule type" value="Genomic_DNA"/>
</dbReference>
<feature type="domain" description="Acyl-CoA thioesterase-like N-terminal HotDog" evidence="2">
    <location>
        <begin position="18"/>
        <end position="98"/>
    </location>
</feature>
<evidence type="ECO:0000256" key="1">
    <source>
        <dbReference type="SAM" id="MobiDB-lite"/>
    </source>
</evidence>
<protein>
    <recommendedName>
        <fullName evidence="6">Thioesterase family protein</fullName>
    </recommendedName>
</protein>